<reference evidence="1 2" key="1">
    <citation type="submission" date="2019-09" db="EMBL/GenBank/DDBJ databases">
        <authorList>
            <person name="Depoorter E."/>
        </authorList>
    </citation>
    <scope>NUCLEOTIDE SEQUENCE [LARGE SCALE GENOMIC DNA]</scope>
    <source>
        <strain evidence="1">LMG 24064</strain>
    </source>
</reference>
<organism evidence="1 2">
    <name type="scientific">Burkholderia latens</name>
    <dbReference type="NCBI Taxonomy" id="488446"/>
    <lineage>
        <taxon>Bacteria</taxon>
        <taxon>Pseudomonadati</taxon>
        <taxon>Pseudomonadota</taxon>
        <taxon>Betaproteobacteria</taxon>
        <taxon>Burkholderiales</taxon>
        <taxon>Burkholderiaceae</taxon>
        <taxon>Burkholderia</taxon>
        <taxon>Burkholderia cepacia complex</taxon>
    </lineage>
</organism>
<accession>A0A6P2LDZ0</accession>
<proteinExistence type="predicted"/>
<evidence type="ECO:0000313" key="2">
    <source>
        <dbReference type="Proteomes" id="UP000494222"/>
    </source>
</evidence>
<name>A0A6P2LDZ0_9BURK</name>
<evidence type="ECO:0000313" key="1">
    <source>
        <dbReference type="EMBL" id="VWB65158.1"/>
    </source>
</evidence>
<dbReference type="EMBL" id="CABVPL010000019">
    <property type="protein sequence ID" value="VWB65158.1"/>
    <property type="molecule type" value="Genomic_DNA"/>
</dbReference>
<protein>
    <submittedName>
        <fullName evidence="1">Uncharacterized protein</fullName>
    </submittedName>
</protein>
<gene>
    <name evidence="1" type="ORF">BLA24064_03027</name>
</gene>
<dbReference type="Proteomes" id="UP000494222">
    <property type="component" value="Unassembled WGS sequence"/>
</dbReference>
<dbReference type="AlphaFoldDB" id="A0A6P2LDZ0"/>
<sequence length="92" mass="10156">MAKRRLSPAYRCGAIAFAAVCRELAADMPSDWQTVAGQIRDTVGKMSGDQREGFEDAIALLVHRSVCDGDVPIVDTWDPIKELEDPGYWLAM</sequence>